<accession>A0A8J2YP34</accession>
<sequence length="66" mass="7243">MPGSLSNMHRHRSTDDLRPQDLLSQKRMASGEVGWMVTPRRSVSGMPGQSQTADAFASRSLGRVDT</sequence>
<feature type="region of interest" description="Disordered" evidence="1">
    <location>
        <begin position="1"/>
        <end position="66"/>
    </location>
</feature>
<evidence type="ECO:0000313" key="2">
    <source>
        <dbReference type="EMBL" id="GGF01314.1"/>
    </source>
</evidence>
<reference evidence="2" key="2">
    <citation type="submission" date="2020-09" db="EMBL/GenBank/DDBJ databases">
        <authorList>
            <person name="Sun Q."/>
            <person name="Zhou Y."/>
        </authorList>
    </citation>
    <scope>NUCLEOTIDE SEQUENCE</scope>
    <source>
        <strain evidence="2">CGMCC 1.15725</strain>
    </source>
</reference>
<evidence type="ECO:0000256" key="1">
    <source>
        <dbReference type="SAM" id="MobiDB-lite"/>
    </source>
</evidence>
<name>A0A8J2YP34_9PROT</name>
<dbReference type="RefSeq" id="WP_189041823.1">
    <property type="nucleotide sequence ID" value="NZ_BMJQ01000001.1"/>
</dbReference>
<dbReference type="EMBL" id="BMJQ01000001">
    <property type="protein sequence ID" value="GGF01314.1"/>
    <property type="molecule type" value="Genomic_DNA"/>
</dbReference>
<dbReference type="AlphaFoldDB" id="A0A8J2YP34"/>
<dbReference type="Proteomes" id="UP000646365">
    <property type="component" value="Unassembled WGS sequence"/>
</dbReference>
<proteinExistence type="predicted"/>
<protein>
    <submittedName>
        <fullName evidence="2">Uncharacterized protein</fullName>
    </submittedName>
</protein>
<evidence type="ECO:0000313" key="3">
    <source>
        <dbReference type="Proteomes" id="UP000646365"/>
    </source>
</evidence>
<gene>
    <name evidence="2" type="ORF">GCM10011611_03580</name>
</gene>
<organism evidence="2 3">
    <name type="scientific">Aliidongia dinghuensis</name>
    <dbReference type="NCBI Taxonomy" id="1867774"/>
    <lineage>
        <taxon>Bacteria</taxon>
        <taxon>Pseudomonadati</taxon>
        <taxon>Pseudomonadota</taxon>
        <taxon>Alphaproteobacteria</taxon>
        <taxon>Rhodospirillales</taxon>
        <taxon>Dongiaceae</taxon>
        <taxon>Aliidongia</taxon>
    </lineage>
</organism>
<reference evidence="2" key="1">
    <citation type="journal article" date="2014" name="Int. J. Syst. Evol. Microbiol.">
        <title>Complete genome sequence of Corynebacterium casei LMG S-19264T (=DSM 44701T), isolated from a smear-ripened cheese.</title>
        <authorList>
            <consortium name="US DOE Joint Genome Institute (JGI-PGF)"/>
            <person name="Walter F."/>
            <person name="Albersmeier A."/>
            <person name="Kalinowski J."/>
            <person name="Ruckert C."/>
        </authorList>
    </citation>
    <scope>NUCLEOTIDE SEQUENCE</scope>
    <source>
        <strain evidence="2">CGMCC 1.15725</strain>
    </source>
</reference>
<comment type="caution">
    <text evidence="2">The sequence shown here is derived from an EMBL/GenBank/DDBJ whole genome shotgun (WGS) entry which is preliminary data.</text>
</comment>
<keyword evidence="3" id="KW-1185">Reference proteome</keyword>